<evidence type="ECO:0000313" key="1">
    <source>
        <dbReference type="EMBL" id="KAK2096316.1"/>
    </source>
</evidence>
<keyword evidence="2" id="KW-1185">Reference proteome</keyword>
<dbReference type="Proteomes" id="UP001266305">
    <property type="component" value="Unassembled WGS sequence"/>
</dbReference>
<gene>
    <name evidence="1" type="ORF">P7K49_025350</name>
</gene>
<sequence length="82" mass="8754">MLDKKPRVRAVAEAAPFSGSPVSSWDRVHTTPPATRFASVNYISQNAIQVSSQGSPMSALVTPSVGSVFRTYSCRGALLEEV</sequence>
<evidence type="ECO:0000313" key="2">
    <source>
        <dbReference type="Proteomes" id="UP001266305"/>
    </source>
</evidence>
<feature type="non-terminal residue" evidence="1">
    <location>
        <position position="82"/>
    </location>
</feature>
<proteinExistence type="predicted"/>
<reference evidence="1 2" key="1">
    <citation type="submission" date="2023-05" db="EMBL/GenBank/DDBJ databases">
        <title>B98-5 Cell Line De Novo Hybrid Assembly: An Optical Mapping Approach.</title>
        <authorList>
            <person name="Kananen K."/>
            <person name="Auerbach J.A."/>
            <person name="Kautto E."/>
            <person name="Blachly J.S."/>
        </authorList>
    </citation>
    <scope>NUCLEOTIDE SEQUENCE [LARGE SCALE GENOMIC DNA]</scope>
    <source>
        <strain evidence="1">B95-8</strain>
        <tissue evidence="1">Cell line</tissue>
    </source>
</reference>
<comment type="caution">
    <text evidence="1">The sequence shown here is derived from an EMBL/GenBank/DDBJ whole genome shotgun (WGS) entry which is preliminary data.</text>
</comment>
<protein>
    <submittedName>
        <fullName evidence="1">Uncharacterized protein</fullName>
    </submittedName>
</protein>
<accession>A0ABQ9UGZ1</accession>
<dbReference type="EMBL" id="JASSZA010000012">
    <property type="protein sequence ID" value="KAK2096316.1"/>
    <property type="molecule type" value="Genomic_DNA"/>
</dbReference>
<name>A0ABQ9UGZ1_SAGOE</name>
<organism evidence="1 2">
    <name type="scientific">Saguinus oedipus</name>
    <name type="common">Cotton-top tamarin</name>
    <name type="synonym">Oedipomidas oedipus</name>
    <dbReference type="NCBI Taxonomy" id="9490"/>
    <lineage>
        <taxon>Eukaryota</taxon>
        <taxon>Metazoa</taxon>
        <taxon>Chordata</taxon>
        <taxon>Craniata</taxon>
        <taxon>Vertebrata</taxon>
        <taxon>Euteleostomi</taxon>
        <taxon>Mammalia</taxon>
        <taxon>Eutheria</taxon>
        <taxon>Euarchontoglires</taxon>
        <taxon>Primates</taxon>
        <taxon>Haplorrhini</taxon>
        <taxon>Platyrrhini</taxon>
        <taxon>Cebidae</taxon>
        <taxon>Callitrichinae</taxon>
        <taxon>Saguinus</taxon>
    </lineage>
</organism>